<accession>A0A6I3SK21</accession>
<dbReference type="EMBL" id="WNKU01000009">
    <property type="protein sequence ID" value="MTV49278.1"/>
    <property type="molecule type" value="Genomic_DNA"/>
</dbReference>
<evidence type="ECO:0008006" key="4">
    <source>
        <dbReference type="Google" id="ProtNLM"/>
    </source>
</evidence>
<evidence type="ECO:0000313" key="3">
    <source>
        <dbReference type="Proteomes" id="UP000430670"/>
    </source>
</evidence>
<dbReference type="Proteomes" id="UP000430670">
    <property type="component" value="Unassembled WGS sequence"/>
</dbReference>
<protein>
    <recommendedName>
        <fullName evidence="4">Methyl-accepting chemotaxis protein</fullName>
    </recommendedName>
</protein>
<organism evidence="2 3">
    <name type="scientific">Heliobacterium mobile</name>
    <name type="common">Heliobacillus mobilis</name>
    <dbReference type="NCBI Taxonomy" id="28064"/>
    <lineage>
        <taxon>Bacteria</taxon>
        <taxon>Bacillati</taxon>
        <taxon>Bacillota</taxon>
        <taxon>Clostridia</taxon>
        <taxon>Eubacteriales</taxon>
        <taxon>Heliobacteriaceae</taxon>
        <taxon>Heliobacterium</taxon>
    </lineage>
</organism>
<dbReference type="OrthoDB" id="3378718at2"/>
<comment type="caution">
    <text evidence="2">The sequence shown here is derived from an EMBL/GenBank/DDBJ whole genome shotgun (WGS) entry which is preliminary data.</text>
</comment>
<dbReference type="Gene3D" id="1.10.287.950">
    <property type="entry name" value="Methyl-accepting chemotaxis protein"/>
    <property type="match status" value="1"/>
</dbReference>
<dbReference type="RefSeq" id="WP_155476369.1">
    <property type="nucleotide sequence ID" value="NZ_WNKU01000009.1"/>
</dbReference>
<name>A0A6I3SK21_HELMO</name>
<gene>
    <name evidence="2" type="ORF">GJ688_09835</name>
</gene>
<reference evidence="2 3" key="1">
    <citation type="submission" date="2019-11" db="EMBL/GenBank/DDBJ databases">
        <title>Whole-genome sequence of a the green, strictly anaerobic photosynthetic bacterium Heliobacillus mobilis DSM 6151.</title>
        <authorList>
            <person name="Kyndt J.A."/>
            <person name="Meyer T.E."/>
        </authorList>
    </citation>
    <scope>NUCLEOTIDE SEQUENCE [LARGE SCALE GENOMIC DNA]</scope>
    <source>
        <strain evidence="2 3">DSM 6151</strain>
    </source>
</reference>
<sequence>MEDVNKQGHNSEVIVERQEKSVQQLHQVFLDINTSTDDMVLKVMDVGEKSKEVQNAVNILNDAMRQIAAVTQETSAGSQEVASSTEQPTANIEQVSTMTNRVADMGMNLQRLMGQFKY</sequence>
<dbReference type="AlphaFoldDB" id="A0A6I3SK21"/>
<dbReference type="SUPFAM" id="SSF58104">
    <property type="entry name" value="Methyl-accepting chemotaxis protein (MCP) signaling domain"/>
    <property type="match status" value="1"/>
</dbReference>
<evidence type="ECO:0000256" key="1">
    <source>
        <dbReference type="SAM" id="MobiDB-lite"/>
    </source>
</evidence>
<feature type="region of interest" description="Disordered" evidence="1">
    <location>
        <begin position="75"/>
        <end position="94"/>
    </location>
</feature>
<evidence type="ECO:0000313" key="2">
    <source>
        <dbReference type="EMBL" id="MTV49278.1"/>
    </source>
</evidence>
<proteinExistence type="predicted"/>
<keyword evidence="3" id="KW-1185">Reference proteome</keyword>